<dbReference type="EMBL" id="JH930468">
    <property type="protein sequence ID" value="EKM61474.1"/>
    <property type="molecule type" value="Genomic_DNA"/>
</dbReference>
<keyword evidence="2" id="KW-1185">Reference proteome</keyword>
<proteinExistence type="predicted"/>
<dbReference type="AlphaFoldDB" id="K5WQF9"/>
<evidence type="ECO:0000313" key="2">
    <source>
        <dbReference type="Proteomes" id="UP000008370"/>
    </source>
</evidence>
<dbReference type="KEGG" id="pco:PHACADRAFT_248110"/>
<organism evidence="1 2">
    <name type="scientific">Phanerochaete carnosa (strain HHB-10118-sp)</name>
    <name type="common">White-rot fungus</name>
    <name type="synonym">Peniophora carnosa</name>
    <dbReference type="NCBI Taxonomy" id="650164"/>
    <lineage>
        <taxon>Eukaryota</taxon>
        <taxon>Fungi</taxon>
        <taxon>Dikarya</taxon>
        <taxon>Basidiomycota</taxon>
        <taxon>Agaricomycotina</taxon>
        <taxon>Agaricomycetes</taxon>
        <taxon>Polyporales</taxon>
        <taxon>Phanerochaetaceae</taxon>
        <taxon>Phanerochaete</taxon>
    </lineage>
</organism>
<name>K5WQF9_PHACS</name>
<evidence type="ECO:0000313" key="1">
    <source>
        <dbReference type="EMBL" id="EKM61474.1"/>
    </source>
</evidence>
<protein>
    <submittedName>
        <fullName evidence="1">Uncharacterized protein</fullName>
    </submittedName>
</protein>
<gene>
    <name evidence="1" type="ORF">PHACADRAFT_248110</name>
</gene>
<accession>K5WQF9</accession>
<dbReference type="GeneID" id="18914259"/>
<reference evidence="1 2" key="1">
    <citation type="journal article" date="2012" name="BMC Genomics">
        <title>Comparative genomics of the white-rot fungi, Phanerochaete carnosa and P. chrysosporium, to elucidate the genetic basis of the distinct wood types they colonize.</title>
        <authorList>
            <person name="Suzuki H."/>
            <person name="MacDonald J."/>
            <person name="Syed K."/>
            <person name="Salamov A."/>
            <person name="Hori C."/>
            <person name="Aerts A."/>
            <person name="Henrissat B."/>
            <person name="Wiebenga A."/>
            <person name="vanKuyk P.A."/>
            <person name="Barry K."/>
            <person name="Lindquist E."/>
            <person name="LaButti K."/>
            <person name="Lapidus A."/>
            <person name="Lucas S."/>
            <person name="Coutinho P."/>
            <person name="Gong Y."/>
            <person name="Samejima M."/>
            <person name="Mahadevan R."/>
            <person name="Abou-Zaid M."/>
            <person name="de Vries R.P."/>
            <person name="Igarashi K."/>
            <person name="Yadav J.S."/>
            <person name="Grigoriev I.V."/>
            <person name="Master E.R."/>
        </authorList>
    </citation>
    <scope>NUCLEOTIDE SEQUENCE [LARGE SCALE GENOMIC DNA]</scope>
    <source>
        <strain evidence="1 2">HHB-10118-sp</strain>
    </source>
</reference>
<sequence length="86" mass="9060">MYSKLPQPGKTGFVSVRRLSTFDPDSPCCPVCPPDDPPVPPSPPRPVLALGSRLVPPSSVALAVRVLVHACRCVCRGSGVRVPVES</sequence>
<dbReference type="RefSeq" id="XP_007390887.1">
    <property type="nucleotide sequence ID" value="XM_007390825.1"/>
</dbReference>
<dbReference type="InParanoid" id="K5WQF9"/>
<dbReference type="HOGENOM" id="CLU_2498593_0_0_1"/>
<dbReference type="Proteomes" id="UP000008370">
    <property type="component" value="Unassembled WGS sequence"/>
</dbReference>